<feature type="region of interest" description="Disordered" evidence="1">
    <location>
        <begin position="37"/>
        <end position="60"/>
    </location>
</feature>
<protein>
    <submittedName>
        <fullName evidence="3">Uncharacterized protein</fullName>
    </submittedName>
</protein>
<dbReference type="Proteomes" id="UP000887565">
    <property type="component" value="Unplaced"/>
</dbReference>
<dbReference type="AlphaFoldDB" id="A0A915HL21"/>
<evidence type="ECO:0000313" key="2">
    <source>
        <dbReference type="Proteomes" id="UP000887565"/>
    </source>
</evidence>
<name>A0A915HL21_ROMCU</name>
<organism evidence="2 3">
    <name type="scientific">Romanomermis culicivorax</name>
    <name type="common">Nematode worm</name>
    <dbReference type="NCBI Taxonomy" id="13658"/>
    <lineage>
        <taxon>Eukaryota</taxon>
        <taxon>Metazoa</taxon>
        <taxon>Ecdysozoa</taxon>
        <taxon>Nematoda</taxon>
        <taxon>Enoplea</taxon>
        <taxon>Dorylaimia</taxon>
        <taxon>Mermithida</taxon>
        <taxon>Mermithoidea</taxon>
        <taxon>Mermithidae</taxon>
        <taxon>Romanomermis</taxon>
    </lineage>
</organism>
<dbReference type="WBParaSite" id="nRc.2.0.1.t02668-RA">
    <property type="protein sequence ID" value="nRc.2.0.1.t02668-RA"/>
    <property type="gene ID" value="nRc.2.0.1.g02668"/>
</dbReference>
<proteinExistence type="predicted"/>
<evidence type="ECO:0000313" key="3">
    <source>
        <dbReference type="WBParaSite" id="nRc.2.0.1.t02668-RA"/>
    </source>
</evidence>
<evidence type="ECO:0000256" key="1">
    <source>
        <dbReference type="SAM" id="MobiDB-lite"/>
    </source>
</evidence>
<sequence length="60" mass="6469">MITDASRAAENVVTIDSLDAAGCPQTISIMRLKPFSPQPAKDAFEHEEGGPCMPNTSHRQ</sequence>
<accession>A0A915HL21</accession>
<keyword evidence="2" id="KW-1185">Reference proteome</keyword>
<reference evidence="3" key="1">
    <citation type="submission" date="2022-11" db="UniProtKB">
        <authorList>
            <consortium name="WormBaseParasite"/>
        </authorList>
    </citation>
    <scope>IDENTIFICATION</scope>
</reference>